<keyword evidence="2" id="KW-0238">DNA-binding</keyword>
<protein>
    <submittedName>
        <fullName evidence="6">IclR family transcriptional regulator</fullName>
    </submittedName>
</protein>
<gene>
    <name evidence="6" type="ORF">ABFG95_20035</name>
</gene>
<dbReference type="InterPro" id="IPR014757">
    <property type="entry name" value="Tscrpt_reg_IclR_C"/>
</dbReference>
<dbReference type="EMBL" id="CP157584">
    <property type="protein sequence ID" value="XBO97158.1"/>
    <property type="molecule type" value="Genomic_DNA"/>
</dbReference>
<dbReference type="Gene3D" id="1.10.10.10">
    <property type="entry name" value="Winged helix-like DNA-binding domain superfamily/Winged helix DNA-binding domain"/>
    <property type="match status" value="1"/>
</dbReference>
<dbReference type="KEGG" id="achh:ABFG95_20035"/>
<dbReference type="GO" id="GO:0003677">
    <property type="term" value="F:DNA binding"/>
    <property type="evidence" value="ECO:0007669"/>
    <property type="project" value="UniProtKB-KW"/>
</dbReference>
<accession>A0AAU7L5L8</accession>
<proteinExistence type="predicted"/>
<dbReference type="InterPro" id="IPR036390">
    <property type="entry name" value="WH_DNA-bd_sf"/>
</dbReference>
<dbReference type="RefSeq" id="WP_175144738.1">
    <property type="nucleotide sequence ID" value="NZ_CP157584.1"/>
</dbReference>
<dbReference type="Pfam" id="PF01614">
    <property type="entry name" value="IclR_C"/>
    <property type="match status" value="1"/>
</dbReference>
<dbReference type="InterPro" id="IPR050707">
    <property type="entry name" value="HTH_MetabolicPath_Reg"/>
</dbReference>
<dbReference type="SMART" id="SM00346">
    <property type="entry name" value="HTH_ICLR"/>
    <property type="match status" value="1"/>
</dbReference>
<dbReference type="AlphaFoldDB" id="A0AAU7L5L8"/>
<dbReference type="PROSITE" id="PS51078">
    <property type="entry name" value="ICLR_ED"/>
    <property type="match status" value="1"/>
</dbReference>
<dbReference type="InterPro" id="IPR005471">
    <property type="entry name" value="Tscrpt_reg_IclR_N"/>
</dbReference>
<dbReference type="GO" id="GO:0045892">
    <property type="term" value="P:negative regulation of DNA-templated transcription"/>
    <property type="evidence" value="ECO:0007669"/>
    <property type="project" value="TreeGrafter"/>
</dbReference>
<keyword evidence="3" id="KW-0804">Transcription</keyword>
<sequence length="258" mass="27010">MNDSLARVDGAQGITRAVLVLKLLARQADAGLRLVDLAQAAQLTRPTMHRLLKALVAQGMAVQDAATRRYRLGPLVFELGLAAAHRFNLRDLSTATLADLARVTGDTTFLFVRSGDDAVCINRIQGTYPVQTPALPLGSRQPLGVSAGGLALLAALPAAEQKRIIEAVAPRLGAYGELDADDVRAHCALVAKAGYAHIANRAVPGISALGVPVYGESGLLLAAVTVAATHNRMTDARVREIVPLLRGAAQAIGALLQQ</sequence>
<evidence type="ECO:0000259" key="5">
    <source>
        <dbReference type="PROSITE" id="PS51078"/>
    </source>
</evidence>
<name>A0AAU7L5L8_9BURK</name>
<dbReference type="Pfam" id="PF09339">
    <property type="entry name" value="HTH_IclR"/>
    <property type="match status" value="1"/>
</dbReference>
<organism evidence="6">
    <name type="scientific">Achromobacter sp. HNDS-1</name>
    <dbReference type="NCBI Taxonomy" id="3151598"/>
    <lineage>
        <taxon>Bacteria</taxon>
        <taxon>Pseudomonadati</taxon>
        <taxon>Pseudomonadota</taxon>
        <taxon>Betaproteobacteria</taxon>
        <taxon>Burkholderiales</taxon>
        <taxon>Alcaligenaceae</taxon>
        <taxon>Achromobacter</taxon>
    </lineage>
</organism>
<dbReference type="Gene3D" id="3.30.450.40">
    <property type="match status" value="1"/>
</dbReference>
<dbReference type="InterPro" id="IPR036388">
    <property type="entry name" value="WH-like_DNA-bd_sf"/>
</dbReference>
<reference evidence="6" key="1">
    <citation type="submission" date="2024-05" db="EMBL/GenBank/DDBJ databases">
        <title>Transcriptome analysis of the degradation process of organic nitrogen by two heterotrophic nitrifying and aerobic denitrifying bacteria, Achromobacter sp. HNDS-1 and Enterobacter sp. HNDS-6.</title>
        <authorList>
            <person name="Huang Y."/>
        </authorList>
    </citation>
    <scope>NUCLEOTIDE SEQUENCE</scope>
    <source>
        <strain evidence="6">HNDS-1</strain>
    </source>
</reference>
<dbReference type="SUPFAM" id="SSF55781">
    <property type="entry name" value="GAF domain-like"/>
    <property type="match status" value="1"/>
</dbReference>
<evidence type="ECO:0000259" key="4">
    <source>
        <dbReference type="PROSITE" id="PS51077"/>
    </source>
</evidence>
<keyword evidence="1" id="KW-0805">Transcription regulation</keyword>
<dbReference type="PANTHER" id="PTHR30136">
    <property type="entry name" value="HELIX-TURN-HELIX TRANSCRIPTIONAL REGULATOR, ICLR FAMILY"/>
    <property type="match status" value="1"/>
</dbReference>
<dbReference type="PROSITE" id="PS51077">
    <property type="entry name" value="HTH_ICLR"/>
    <property type="match status" value="1"/>
</dbReference>
<evidence type="ECO:0000256" key="2">
    <source>
        <dbReference type="ARBA" id="ARBA00023125"/>
    </source>
</evidence>
<dbReference type="GO" id="GO:0003700">
    <property type="term" value="F:DNA-binding transcription factor activity"/>
    <property type="evidence" value="ECO:0007669"/>
    <property type="project" value="TreeGrafter"/>
</dbReference>
<evidence type="ECO:0000256" key="1">
    <source>
        <dbReference type="ARBA" id="ARBA00023015"/>
    </source>
</evidence>
<evidence type="ECO:0000313" key="6">
    <source>
        <dbReference type="EMBL" id="XBO97158.1"/>
    </source>
</evidence>
<feature type="domain" description="HTH iclR-type" evidence="4">
    <location>
        <begin position="11"/>
        <end position="74"/>
    </location>
</feature>
<feature type="domain" description="IclR-ED" evidence="5">
    <location>
        <begin position="75"/>
        <end position="258"/>
    </location>
</feature>
<dbReference type="InterPro" id="IPR029016">
    <property type="entry name" value="GAF-like_dom_sf"/>
</dbReference>
<dbReference type="PANTHER" id="PTHR30136:SF39">
    <property type="entry name" value="TRANSCRIPTIONAL REGULATORY PROTEIN"/>
    <property type="match status" value="1"/>
</dbReference>
<evidence type="ECO:0000256" key="3">
    <source>
        <dbReference type="ARBA" id="ARBA00023163"/>
    </source>
</evidence>
<dbReference type="SUPFAM" id="SSF46785">
    <property type="entry name" value="Winged helix' DNA-binding domain"/>
    <property type="match status" value="1"/>
</dbReference>